<proteinExistence type="predicted"/>
<evidence type="ECO:0008006" key="3">
    <source>
        <dbReference type="Google" id="ProtNLM"/>
    </source>
</evidence>
<protein>
    <recommendedName>
        <fullName evidence="3">Reverse transcriptase domain-containing protein</fullName>
    </recommendedName>
</protein>
<evidence type="ECO:0000313" key="1">
    <source>
        <dbReference type="EMBL" id="KAL1138348.1"/>
    </source>
</evidence>
<organism evidence="1 2">
    <name type="scientific">Ranatra chinensis</name>
    <dbReference type="NCBI Taxonomy" id="642074"/>
    <lineage>
        <taxon>Eukaryota</taxon>
        <taxon>Metazoa</taxon>
        <taxon>Ecdysozoa</taxon>
        <taxon>Arthropoda</taxon>
        <taxon>Hexapoda</taxon>
        <taxon>Insecta</taxon>
        <taxon>Pterygota</taxon>
        <taxon>Neoptera</taxon>
        <taxon>Paraneoptera</taxon>
        <taxon>Hemiptera</taxon>
        <taxon>Heteroptera</taxon>
        <taxon>Panheteroptera</taxon>
        <taxon>Nepomorpha</taxon>
        <taxon>Nepidae</taxon>
        <taxon>Ranatrinae</taxon>
        <taxon>Ranatra</taxon>
    </lineage>
</organism>
<dbReference type="Proteomes" id="UP001558652">
    <property type="component" value="Unassembled WGS sequence"/>
</dbReference>
<accession>A0ABD0YQU6</accession>
<sequence>MDRKCSRQASGWANTVPESKDLFVRRAFVTPDRFNESGYFIDRIVVPEILQCHPVRPFSYCLVCMEDKVVFHQILNNFSVGARDRHSDYDFGHPGSTQKSVATKHTLAVHVGRRLFIYSALKVLSAIQQNWVSVSSFQGRGPGTALPIHCSVSPTLVAGYLLLILSPPRRPQIYGPEQPTTIVSLSEIGNTLKIIPDNRFGFRREHATLHQLARVVCQISGNMARRKVTAMILLDSENAFDAVSIEGLLYKLKTYKIPDSLIKLVSSFLTDRQIREYMEKLTDTFKLSLVGHPNILTRNTDHVTAYVGSNQKKFRGPQINSDLSECKTYASSRTLAQFLNRYCGLSSIPQYCFHTLFVDARESNPPTVNASVQHAFLFSSDHTAGIVSCRL</sequence>
<dbReference type="EMBL" id="JBFDAA010000003">
    <property type="protein sequence ID" value="KAL1138348.1"/>
    <property type="molecule type" value="Genomic_DNA"/>
</dbReference>
<dbReference type="AlphaFoldDB" id="A0ABD0YQU6"/>
<gene>
    <name evidence="1" type="ORF">AAG570_008412</name>
</gene>
<evidence type="ECO:0000313" key="2">
    <source>
        <dbReference type="Proteomes" id="UP001558652"/>
    </source>
</evidence>
<name>A0ABD0YQU6_9HEMI</name>
<reference evidence="1 2" key="1">
    <citation type="submission" date="2024-07" db="EMBL/GenBank/DDBJ databases">
        <title>Chromosome-level genome assembly of the water stick insect Ranatra chinensis (Heteroptera: Nepidae).</title>
        <authorList>
            <person name="Liu X."/>
        </authorList>
    </citation>
    <scope>NUCLEOTIDE SEQUENCE [LARGE SCALE GENOMIC DNA]</scope>
    <source>
        <strain evidence="1">Cailab_2021Rc</strain>
        <tissue evidence="1">Muscle</tissue>
    </source>
</reference>
<comment type="caution">
    <text evidence="1">The sequence shown here is derived from an EMBL/GenBank/DDBJ whole genome shotgun (WGS) entry which is preliminary data.</text>
</comment>
<keyword evidence="2" id="KW-1185">Reference proteome</keyword>